<proteinExistence type="predicted"/>
<dbReference type="AlphaFoldDB" id="A0A4Y7SRQ3"/>
<keyword evidence="2" id="KW-1185">Reference proteome</keyword>
<gene>
    <name evidence="1" type="ORF">FA13DRAFT_1317405</name>
</gene>
<evidence type="ECO:0000313" key="2">
    <source>
        <dbReference type="Proteomes" id="UP000298030"/>
    </source>
</evidence>
<reference evidence="1 2" key="1">
    <citation type="journal article" date="2019" name="Nat. Ecol. Evol.">
        <title>Megaphylogeny resolves global patterns of mushroom evolution.</title>
        <authorList>
            <person name="Varga T."/>
            <person name="Krizsan K."/>
            <person name="Foldi C."/>
            <person name="Dima B."/>
            <person name="Sanchez-Garcia M."/>
            <person name="Sanchez-Ramirez S."/>
            <person name="Szollosi G.J."/>
            <person name="Szarkandi J.G."/>
            <person name="Papp V."/>
            <person name="Albert L."/>
            <person name="Andreopoulos W."/>
            <person name="Angelini C."/>
            <person name="Antonin V."/>
            <person name="Barry K.W."/>
            <person name="Bougher N.L."/>
            <person name="Buchanan P."/>
            <person name="Buyck B."/>
            <person name="Bense V."/>
            <person name="Catcheside P."/>
            <person name="Chovatia M."/>
            <person name="Cooper J."/>
            <person name="Damon W."/>
            <person name="Desjardin D."/>
            <person name="Finy P."/>
            <person name="Geml J."/>
            <person name="Haridas S."/>
            <person name="Hughes K."/>
            <person name="Justo A."/>
            <person name="Karasinski D."/>
            <person name="Kautmanova I."/>
            <person name="Kiss B."/>
            <person name="Kocsube S."/>
            <person name="Kotiranta H."/>
            <person name="LaButti K.M."/>
            <person name="Lechner B.E."/>
            <person name="Liimatainen K."/>
            <person name="Lipzen A."/>
            <person name="Lukacs Z."/>
            <person name="Mihaltcheva S."/>
            <person name="Morgado L.N."/>
            <person name="Niskanen T."/>
            <person name="Noordeloos M.E."/>
            <person name="Ohm R.A."/>
            <person name="Ortiz-Santana B."/>
            <person name="Ovrebo C."/>
            <person name="Racz N."/>
            <person name="Riley R."/>
            <person name="Savchenko A."/>
            <person name="Shiryaev A."/>
            <person name="Soop K."/>
            <person name="Spirin V."/>
            <person name="Szebenyi C."/>
            <person name="Tomsovsky M."/>
            <person name="Tulloss R.E."/>
            <person name="Uehling J."/>
            <person name="Grigoriev I.V."/>
            <person name="Vagvolgyi C."/>
            <person name="Papp T."/>
            <person name="Martin F.M."/>
            <person name="Miettinen O."/>
            <person name="Hibbett D.S."/>
            <person name="Nagy L.G."/>
        </authorList>
    </citation>
    <scope>NUCLEOTIDE SEQUENCE [LARGE SCALE GENOMIC DNA]</scope>
    <source>
        <strain evidence="1 2">FP101781</strain>
    </source>
</reference>
<accession>A0A4Y7SRQ3</accession>
<sequence>MCTACSFFVCPARRTTHQRRASPAFNATCFALHNQVCTEDLSRLDIYAESPSSSSCGDWFQRRPRLCQTPLSLGISLPDWAFCRDPLEVGCRWIFLPVKLGFGSSYQGPVHAEAQLHTHSSRLERTCSSSTTSPVQMASTFVSAPNTSKLGQTESIPASLLIQFDTASAPWSNEPIIRVL</sequence>
<dbReference type="Proteomes" id="UP000298030">
    <property type="component" value="Unassembled WGS sequence"/>
</dbReference>
<name>A0A4Y7SRQ3_COPMI</name>
<organism evidence="1 2">
    <name type="scientific">Coprinellus micaceus</name>
    <name type="common">Glistening ink-cap mushroom</name>
    <name type="synonym">Coprinus micaceus</name>
    <dbReference type="NCBI Taxonomy" id="71717"/>
    <lineage>
        <taxon>Eukaryota</taxon>
        <taxon>Fungi</taxon>
        <taxon>Dikarya</taxon>
        <taxon>Basidiomycota</taxon>
        <taxon>Agaricomycotina</taxon>
        <taxon>Agaricomycetes</taxon>
        <taxon>Agaricomycetidae</taxon>
        <taxon>Agaricales</taxon>
        <taxon>Agaricineae</taxon>
        <taxon>Psathyrellaceae</taxon>
        <taxon>Coprinellus</taxon>
    </lineage>
</organism>
<evidence type="ECO:0000313" key="1">
    <source>
        <dbReference type="EMBL" id="TEB24391.1"/>
    </source>
</evidence>
<dbReference type="EMBL" id="QPFP01000067">
    <property type="protein sequence ID" value="TEB24391.1"/>
    <property type="molecule type" value="Genomic_DNA"/>
</dbReference>
<protein>
    <submittedName>
        <fullName evidence="1">Uncharacterized protein</fullName>
    </submittedName>
</protein>
<comment type="caution">
    <text evidence="1">The sequence shown here is derived from an EMBL/GenBank/DDBJ whole genome shotgun (WGS) entry which is preliminary data.</text>
</comment>